<keyword evidence="2" id="KW-1185">Reference proteome</keyword>
<accession>A0ABS5T2B3</accession>
<gene>
    <name evidence="1" type="ORF">HH682_12095</name>
</gene>
<dbReference type="EMBL" id="JABBFR010000017">
    <property type="protein sequence ID" value="MBT0725143.1"/>
    <property type="molecule type" value="Genomic_DNA"/>
</dbReference>
<organism evidence="1 2">
    <name type="scientific">Rosenbergiella gaditana</name>
    <dbReference type="NCBI Taxonomy" id="2726987"/>
    <lineage>
        <taxon>Bacteria</taxon>
        <taxon>Pseudomonadati</taxon>
        <taxon>Pseudomonadota</taxon>
        <taxon>Gammaproteobacteria</taxon>
        <taxon>Enterobacterales</taxon>
        <taxon>Erwiniaceae</taxon>
        <taxon>Rosenbergiella</taxon>
    </lineage>
</organism>
<dbReference type="InterPro" id="IPR022544">
    <property type="entry name" value="Phage_P22_Orf80"/>
</dbReference>
<name>A0ABS5T2B3_9GAMM</name>
<reference evidence="1 2" key="1">
    <citation type="submission" date="2020-04" db="EMBL/GenBank/DDBJ databases">
        <title>Genome sequencing of Rosenbergiella species.</title>
        <authorList>
            <person name="Alvarez-Perez S."/>
            <person name="Lievens B."/>
        </authorList>
    </citation>
    <scope>NUCLEOTIDE SEQUENCE [LARGE SCALE GENOMIC DNA]</scope>
    <source>
        <strain evidence="1 2">S61</strain>
    </source>
</reference>
<sequence>MTDTTVTTVQQNQLELLQTLNYDTAAVTEALSFTQNDTFKHKLFIQQYGRVYAESDVVARTIKAVQESKESLAALGVTTTSTTTASDSSQAS</sequence>
<dbReference type="Proteomes" id="UP000790096">
    <property type="component" value="Unassembled WGS sequence"/>
</dbReference>
<dbReference type="Pfam" id="PF10834">
    <property type="entry name" value="DUF2560"/>
    <property type="match status" value="1"/>
</dbReference>
<dbReference type="RefSeq" id="WP_214237797.1">
    <property type="nucleotide sequence ID" value="NZ_JABBFR010000017.1"/>
</dbReference>
<evidence type="ECO:0000313" key="1">
    <source>
        <dbReference type="EMBL" id="MBT0725143.1"/>
    </source>
</evidence>
<comment type="caution">
    <text evidence="1">The sequence shown here is derived from an EMBL/GenBank/DDBJ whole genome shotgun (WGS) entry which is preliminary data.</text>
</comment>
<protein>
    <submittedName>
        <fullName evidence="1">DUF2560 family protein</fullName>
    </submittedName>
</protein>
<proteinExistence type="predicted"/>
<evidence type="ECO:0000313" key="2">
    <source>
        <dbReference type="Proteomes" id="UP000790096"/>
    </source>
</evidence>